<dbReference type="Pfam" id="PF00817">
    <property type="entry name" value="IMS"/>
    <property type="match status" value="1"/>
</dbReference>
<evidence type="ECO:0000256" key="2">
    <source>
        <dbReference type="ARBA" id="ARBA00022763"/>
    </source>
</evidence>
<dbReference type="Gene3D" id="3.40.1170.60">
    <property type="match status" value="1"/>
</dbReference>
<evidence type="ECO:0000259" key="4">
    <source>
        <dbReference type="PROSITE" id="PS50173"/>
    </source>
</evidence>
<organism evidence="5 6">
    <name type="scientific">Flavimobilis marinus</name>
    <dbReference type="NCBI Taxonomy" id="285351"/>
    <lineage>
        <taxon>Bacteria</taxon>
        <taxon>Bacillati</taxon>
        <taxon>Actinomycetota</taxon>
        <taxon>Actinomycetes</taxon>
        <taxon>Micrococcales</taxon>
        <taxon>Jonesiaceae</taxon>
        <taxon>Flavimobilis</taxon>
    </lineage>
</organism>
<dbReference type="PANTHER" id="PTHR35369:SF2">
    <property type="entry name" value="BLR3025 PROTEIN"/>
    <property type="match status" value="1"/>
</dbReference>
<dbReference type="InterPro" id="IPR050356">
    <property type="entry name" value="SulA_CellDiv_inhibitor"/>
</dbReference>
<comment type="similarity">
    <text evidence="1">Belongs to the DNA polymerase type-Y family.</text>
</comment>
<dbReference type="RefSeq" id="WP_093375923.1">
    <property type="nucleotide sequence ID" value="NZ_BNAN01000002.1"/>
</dbReference>
<comment type="function">
    <text evidence="3">Poorly processive, error-prone DNA polymerase involved in untargeted mutagenesis. Copies undamaged DNA at stalled replication forks, which arise in vivo from mismatched or misaligned primer ends. These misaligned primers can be extended by PolIV. Exhibits no 3'-5' exonuclease (proofreading) activity. May be involved in translesional synthesis, in conjunction with the beta clamp from PolIII.</text>
</comment>
<feature type="domain" description="UmuC" evidence="4">
    <location>
        <begin position="27"/>
        <end position="154"/>
    </location>
</feature>
<name>A0A1I2F1I9_9MICO</name>
<dbReference type="OrthoDB" id="5244088at2"/>
<evidence type="ECO:0000313" key="6">
    <source>
        <dbReference type="Proteomes" id="UP000198520"/>
    </source>
</evidence>
<dbReference type="PROSITE" id="PS50173">
    <property type="entry name" value="UMUC"/>
    <property type="match status" value="1"/>
</dbReference>
<dbReference type="STRING" id="285351.SAMN04488035_1073"/>
<dbReference type="SUPFAM" id="SSF56672">
    <property type="entry name" value="DNA/RNA polymerases"/>
    <property type="match status" value="1"/>
</dbReference>
<reference evidence="6" key="1">
    <citation type="submission" date="2016-10" db="EMBL/GenBank/DDBJ databases">
        <authorList>
            <person name="Varghese N."/>
            <person name="Submissions S."/>
        </authorList>
    </citation>
    <scope>NUCLEOTIDE SEQUENCE [LARGE SCALE GENOMIC DNA]</scope>
    <source>
        <strain evidence="6">DSM 19083</strain>
    </source>
</reference>
<dbReference type="GO" id="GO:0006281">
    <property type="term" value="P:DNA repair"/>
    <property type="evidence" value="ECO:0007669"/>
    <property type="project" value="InterPro"/>
</dbReference>
<keyword evidence="2" id="KW-0227">DNA damage</keyword>
<dbReference type="PANTHER" id="PTHR35369">
    <property type="entry name" value="BLR3025 PROTEIN-RELATED"/>
    <property type="match status" value="1"/>
</dbReference>
<evidence type="ECO:0000256" key="1">
    <source>
        <dbReference type="ARBA" id="ARBA00010945"/>
    </source>
</evidence>
<gene>
    <name evidence="5" type="ORF">SAMN04488035_1073</name>
</gene>
<dbReference type="InterPro" id="IPR043128">
    <property type="entry name" value="Rev_trsase/Diguanyl_cyclase"/>
</dbReference>
<dbReference type="CDD" id="cd03468">
    <property type="entry name" value="PolY_like"/>
    <property type="match status" value="1"/>
</dbReference>
<dbReference type="EMBL" id="FONZ01000002">
    <property type="protein sequence ID" value="SFE99212.1"/>
    <property type="molecule type" value="Genomic_DNA"/>
</dbReference>
<accession>A0A1I2F1I9</accession>
<keyword evidence="6" id="KW-1185">Reference proteome</keyword>
<dbReference type="Proteomes" id="UP000198520">
    <property type="component" value="Unassembled WGS sequence"/>
</dbReference>
<dbReference type="InterPro" id="IPR001126">
    <property type="entry name" value="UmuC"/>
</dbReference>
<evidence type="ECO:0000313" key="5">
    <source>
        <dbReference type="EMBL" id="SFE99212.1"/>
    </source>
</evidence>
<evidence type="ECO:0000256" key="3">
    <source>
        <dbReference type="ARBA" id="ARBA00025589"/>
    </source>
</evidence>
<protein>
    <submittedName>
        <fullName evidence="5">Protein ImuB</fullName>
    </submittedName>
</protein>
<dbReference type="Gene3D" id="3.30.70.270">
    <property type="match status" value="1"/>
</dbReference>
<proteinExistence type="inferred from homology"/>
<dbReference type="InterPro" id="IPR043502">
    <property type="entry name" value="DNA/RNA_pol_sf"/>
</dbReference>
<dbReference type="AlphaFoldDB" id="A0A1I2F1I9"/>
<sequence>MSTTLVALWVPDWPVVAAATLADVPAHQPVAVQAGQRLTAVSTAARAVGVRRGMRQRQAQEACPDLVLLPDDALRDARLFEPVAAAADEVVAGVEIARPGLLLAPAGGASRFYGSSTALAARLVDAVAHETGHESHVGIAEGVLAAVLAAREDRVLPDAAARTYLDPRPLTDLTYVAMSPERITEIRDLVDLWDRLGIRTMADLAGLAEKDVLARFGEAGTWAHQLVRGLDLRPPAQERLEADLDVSCELDPPAERIDTAAFAARRLAEQLYAALVERSASCGRLEITARTTEGVDLARTWRTDAGTLGGLTAARITDRVRWQLEGWLSGGGQGPLNRIGLAAQDLAPAGVHQGGLWGADAGGQVRARRALERVQGLLGVESVLGVQLQGGREVRDQVHLVPWGSVDVAQRTRELPWPGRLPEPAPARVLTEPRPVRLLTGDAAPVRVDRRLALSGDPAVLEHDDAQQHLVGWAGPWPVAQRWWRAEASRAVYLQVLAPSGALLVSCRRDEWFLEAHYD</sequence>